<dbReference type="GO" id="GO:0016126">
    <property type="term" value="P:sterol biosynthetic process"/>
    <property type="evidence" value="ECO:0007669"/>
    <property type="project" value="TreeGrafter"/>
</dbReference>
<dbReference type="Proteomes" id="UP000460950">
    <property type="component" value="Unassembled WGS sequence"/>
</dbReference>
<evidence type="ECO:0000313" key="3">
    <source>
        <dbReference type="EMBL" id="MSS50404.1"/>
    </source>
</evidence>
<dbReference type="PANTHER" id="PTHR44068">
    <property type="entry name" value="ZGC:194242"/>
    <property type="match status" value="1"/>
</dbReference>
<proteinExistence type="predicted"/>
<reference evidence="3 4" key="1">
    <citation type="submission" date="2019-09" db="EMBL/GenBank/DDBJ databases">
        <title>In-depth cultivation of the pig gut microbiome towards novel bacterial diversity and tailored functional studies.</title>
        <authorList>
            <person name="Wylensek D."/>
            <person name="Hitch T.C.A."/>
            <person name="Clavel T."/>
        </authorList>
    </citation>
    <scope>NUCLEOTIDE SEQUENCE [LARGE SCALE GENOMIC DNA]</scope>
    <source>
        <strain evidence="3 4">WCA-389-WT-3C</strain>
    </source>
</reference>
<dbReference type="InterPro" id="IPR029063">
    <property type="entry name" value="SAM-dependent_MTases_sf"/>
</dbReference>
<keyword evidence="3" id="KW-0489">Methyltransferase</keyword>
<dbReference type="Pfam" id="PF08241">
    <property type="entry name" value="Methyltransf_11"/>
    <property type="match status" value="1"/>
</dbReference>
<dbReference type="InterPro" id="IPR013216">
    <property type="entry name" value="Methyltransf_11"/>
</dbReference>
<feature type="domain" description="Methyltransferase type 11" evidence="2">
    <location>
        <begin position="53"/>
        <end position="151"/>
    </location>
</feature>
<organism evidence="3 4">
    <name type="scientific">Phocaeicola vulgatus</name>
    <name type="common">Bacteroides vulgatus</name>
    <dbReference type="NCBI Taxonomy" id="821"/>
    <lineage>
        <taxon>Bacteria</taxon>
        <taxon>Pseudomonadati</taxon>
        <taxon>Bacteroidota</taxon>
        <taxon>Bacteroidia</taxon>
        <taxon>Bacteroidales</taxon>
        <taxon>Bacteroidaceae</taxon>
        <taxon>Phocaeicola</taxon>
    </lineage>
</organism>
<name>A0A7K0JK54_PHOVU</name>
<keyword evidence="1 3" id="KW-0808">Transferase</keyword>
<evidence type="ECO:0000256" key="1">
    <source>
        <dbReference type="ARBA" id="ARBA00022679"/>
    </source>
</evidence>
<dbReference type="SUPFAM" id="SSF53335">
    <property type="entry name" value="S-adenosyl-L-methionine-dependent methyltransferases"/>
    <property type="match status" value="1"/>
</dbReference>
<sequence length="205" mass="23247">MKNKSLFKKILQNTQKPQGFLGKMMLFGMNRGHARLAEWGMSHLEWQANWVVLDIGCGGGANIAEILRRCPDGIVYGLDASNESVVFARNKNRRMLGRHCFIDEGRADLLPYSDMTFDLVTAFETVYFWGDLSVAFREVIRVLKPGGLFMICNEMADPTNTMWTDLIDGMNIHTIEEMESCLLSVGFNEVKADKKKENICIVARK</sequence>
<accession>A0A7K0JK54</accession>
<dbReference type="AlphaFoldDB" id="A0A7K0JK54"/>
<comment type="caution">
    <text evidence="3">The sequence shown here is derived from an EMBL/GenBank/DDBJ whole genome shotgun (WGS) entry which is preliminary data.</text>
</comment>
<evidence type="ECO:0000313" key="4">
    <source>
        <dbReference type="Proteomes" id="UP000460950"/>
    </source>
</evidence>
<evidence type="ECO:0000259" key="2">
    <source>
        <dbReference type="Pfam" id="PF08241"/>
    </source>
</evidence>
<dbReference type="GO" id="GO:0032259">
    <property type="term" value="P:methylation"/>
    <property type="evidence" value="ECO:0007669"/>
    <property type="project" value="UniProtKB-KW"/>
</dbReference>
<dbReference type="GO" id="GO:0003838">
    <property type="term" value="F:sterol 24-C-methyltransferase activity"/>
    <property type="evidence" value="ECO:0007669"/>
    <property type="project" value="TreeGrafter"/>
</dbReference>
<protein>
    <submittedName>
        <fullName evidence="3">Methyltransferase domain-containing protein</fullName>
    </submittedName>
</protein>
<dbReference type="CDD" id="cd02440">
    <property type="entry name" value="AdoMet_MTases"/>
    <property type="match status" value="1"/>
</dbReference>
<dbReference type="RefSeq" id="WP_154577703.1">
    <property type="nucleotide sequence ID" value="NZ_VULU01000051.1"/>
</dbReference>
<dbReference type="Gene3D" id="3.40.50.150">
    <property type="entry name" value="Vaccinia Virus protein VP39"/>
    <property type="match status" value="1"/>
</dbReference>
<dbReference type="PANTHER" id="PTHR44068:SF1">
    <property type="entry name" value="HYPOTHETICAL LOC100005854"/>
    <property type="match status" value="1"/>
</dbReference>
<gene>
    <name evidence="3" type="ORF">FYJ30_19455</name>
</gene>
<dbReference type="EMBL" id="VULU01000051">
    <property type="protein sequence ID" value="MSS50404.1"/>
    <property type="molecule type" value="Genomic_DNA"/>
</dbReference>
<dbReference type="InterPro" id="IPR050447">
    <property type="entry name" value="Erg6_SMT_methyltransf"/>
</dbReference>